<feature type="binding site" evidence="5">
    <location>
        <position position="139"/>
    </location>
    <ligand>
        <name>S-adenosyl-L-methionine</name>
        <dbReference type="ChEBI" id="CHEBI:59789"/>
    </ligand>
</feature>
<dbReference type="HAMAP" id="MF_02126">
    <property type="entry name" value="RF_methyltr_PrmC"/>
    <property type="match status" value="1"/>
</dbReference>
<keyword evidence="9" id="KW-1185">Reference proteome</keyword>
<dbReference type="InterPro" id="IPR040758">
    <property type="entry name" value="PrmC_N"/>
</dbReference>
<dbReference type="Pfam" id="PF05175">
    <property type="entry name" value="MTS"/>
    <property type="match status" value="1"/>
</dbReference>
<feature type="domain" description="Release factor glutamine methyltransferase N-terminal" evidence="7">
    <location>
        <begin position="21"/>
        <end position="73"/>
    </location>
</feature>
<reference evidence="8 9" key="1">
    <citation type="submission" date="2016-10" db="EMBL/GenBank/DDBJ databases">
        <authorList>
            <person name="de Groot N.N."/>
        </authorList>
    </citation>
    <scope>NUCLEOTIDE SEQUENCE [LARGE SCALE GENOMIC DNA]</scope>
    <source>
        <strain evidence="8 9">DSM 21668</strain>
    </source>
</reference>
<accession>A0A1G9MYG5</accession>
<dbReference type="AlphaFoldDB" id="A0A1G9MYG5"/>
<dbReference type="InterPro" id="IPR007848">
    <property type="entry name" value="Small_mtfrase_dom"/>
</dbReference>
<dbReference type="GO" id="GO:0102559">
    <property type="term" value="F:peptide chain release factor N(5)-glutamine methyltransferase activity"/>
    <property type="evidence" value="ECO:0007669"/>
    <property type="project" value="UniProtKB-EC"/>
</dbReference>
<dbReference type="Gene3D" id="1.10.8.10">
    <property type="entry name" value="DNA helicase RuvA subunit, C-terminal domain"/>
    <property type="match status" value="1"/>
</dbReference>
<comment type="caution">
    <text evidence="5">Lacks conserved residue(s) required for the propagation of feature annotation.</text>
</comment>
<evidence type="ECO:0000256" key="1">
    <source>
        <dbReference type="ARBA" id="ARBA00022603"/>
    </source>
</evidence>
<evidence type="ECO:0000313" key="8">
    <source>
        <dbReference type="EMBL" id="SDL79269.1"/>
    </source>
</evidence>
<dbReference type="GO" id="GO:0032259">
    <property type="term" value="P:methylation"/>
    <property type="evidence" value="ECO:0007669"/>
    <property type="project" value="UniProtKB-KW"/>
</dbReference>
<dbReference type="InterPro" id="IPR029063">
    <property type="entry name" value="SAM-dependent_MTases_sf"/>
</dbReference>
<dbReference type="PROSITE" id="PS00092">
    <property type="entry name" value="N6_MTASE"/>
    <property type="match status" value="1"/>
</dbReference>
<organism evidence="8 9">
    <name type="scientific">Siphonobacter aquaeclarae</name>
    <dbReference type="NCBI Taxonomy" id="563176"/>
    <lineage>
        <taxon>Bacteria</taxon>
        <taxon>Pseudomonadati</taxon>
        <taxon>Bacteroidota</taxon>
        <taxon>Cytophagia</taxon>
        <taxon>Cytophagales</taxon>
        <taxon>Cytophagaceae</taxon>
        <taxon>Siphonobacter</taxon>
    </lineage>
</organism>
<dbReference type="InterPro" id="IPR004556">
    <property type="entry name" value="HemK-like"/>
</dbReference>
<evidence type="ECO:0000313" key="9">
    <source>
        <dbReference type="Proteomes" id="UP000198901"/>
    </source>
</evidence>
<dbReference type="OrthoDB" id="9800643at2"/>
<dbReference type="EC" id="2.1.1.297" evidence="5"/>
<evidence type="ECO:0000256" key="3">
    <source>
        <dbReference type="ARBA" id="ARBA00022691"/>
    </source>
</evidence>
<sequence>MSAQSLFRALSGRLTGLYDGQEAKAIAYLVLKEQFGLDRTAVLTDQPASVDGDTWSTLLDRLLAGEPVQYVLGRADFYGRSFSVTPAVLIPRPETEELVHWALQLLPESASVVDLGTGSGCIAVSVAAERPDARVEAWDISQEALTVAKANAAALTTAVGFHLRDMLDESTWPSETFDAILSNPPYVKNEEAAGMLPHVLDHEPHLALFVEDNDPLLFYRSIARFAAGRLRPSGFCLVEINQALGPETAAAFTQAGFSSVEIRKDLSGRDRMILARHSS</sequence>
<dbReference type="Proteomes" id="UP000198901">
    <property type="component" value="Unassembled WGS sequence"/>
</dbReference>
<dbReference type="Pfam" id="PF17827">
    <property type="entry name" value="PrmC_N"/>
    <property type="match status" value="1"/>
</dbReference>
<feature type="binding site" evidence="5">
    <location>
        <position position="183"/>
    </location>
    <ligand>
        <name>S-adenosyl-L-methionine</name>
        <dbReference type="ChEBI" id="CHEBI:59789"/>
    </ligand>
</feature>
<keyword evidence="1 5" id="KW-0489">Methyltransferase</keyword>
<gene>
    <name evidence="5" type="primary">prmC</name>
    <name evidence="8" type="ORF">SAMN04488090_1794</name>
</gene>
<dbReference type="GO" id="GO:0003676">
    <property type="term" value="F:nucleic acid binding"/>
    <property type="evidence" value="ECO:0007669"/>
    <property type="project" value="InterPro"/>
</dbReference>
<dbReference type="CDD" id="cd02440">
    <property type="entry name" value="AdoMet_MTases"/>
    <property type="match status" value="1"/>
</dbReference>
<dbReference type="SUPFAM" id="SSF53335">
    <property type="entry name" value="S-adenosyl-L-methionine-dependent methyltransferases"/>
    <property type="match status" value="1"/>
</dbReference>
<dbReference type="NCBIfam" id="TIGR03534">
    <property type="entry name" value="RF_mod_PrmC"/>
    <property type="match status" value="1"/>
</dbReference>
<dbReference type="RefSeq" id="WP_093200635.1">
    <property type="nucleotide sequence ID" value="NZ_FNGS01000003.1"/>
</dbReference>
<feature type="binding site" evidence="5">
    <location>
        <begin position="183"/>
        <end position="186"/>
    </location>
    <ligand>
        <name>substrate</name>
    </ligand>
</feature>
<dbReference type="Gene3D" id="3.40.50.150">
    <property type="entry name" value="Vaccinia Virus protein VP39"/>
    <property type="match status" value="1"/>
</dbReference>
<dbReference type="PANTHER" id="PTHR18895">
    <property type="entry name" value="HEMK METHYLTRANSFERASE"/>
    <property type="match status" value="1"/>
</dbReference>
<evidence type="ECO:0000259" key="6">
    <source>
        <dbReference type="Pfam" id="PF05175"/>
    </source>
</evidence>
<evidence type="ECO:0000256" key="4">
    <source>
        <dbReference type="ARBA" id="ARBA00048391"/>
    </source>
</evidence>
<comment type="catalytic activity">
    <reaction evidence="4 5">
        <text>L-glutaminyl-[peptide chain release factor] + S-adenosyl-L-methionine = N(5)-methyl-L-glutaminyl-[peptide chain release factor] + S-adenosyl-L-homocysteine + H(+)</text>
        <dbReference type="Rhea" id="RHEA:42896"/>
        <dbReference type="Rhea" id="RHEA-COMP:10271"/>
        <dbReference type="Rhea" id="RHEA-COMP:10272"/>
        <dbReference type="ChEBI" id="CHEBI:15378"/>
        <dbReference type="ChEBI" id="CHEBI:30011"/>
        <dbReference type="ChEBI" id="CHEBI:57856"/>
        <dbReference type="ChEBI" id="CHEBI:59789"/>
        <dbReference type="ChEBI" id="CHEBI:61891"/>
        <dbReference type="EC" id="2.1.1.297"/>
    </reaction>
</comment>
<keyword evidence="3 5" id="KW-0949">S-adenosyl-L-methionine</keyword>
<dbReference type="STRING" id="563176.SAMN04488090_1794"/>
<evidence type="ECO:0000259" key="7">
    <source>
        <dbReference type="Pfam" id="PF17827"/>
    </source>
</evidence>
<evidence type="ECO:0000256" key="2">
    <source>
        <dbReference type="ARBA" id="ARBA00022679"/>
    </source>
</evidence>
<keyword evidence="2 5" id="KW-0808">Transferase</keyword>
<protein>
    <recommendedName>
        <fullName evidence="5">Release factor glutamine methyltransferase</fullName>
        <shortName evidence="5">RF MTase</shortName>
        <ecNumber evidence="5">2.1.1.297</ecNumber>
    </recommendedName>
    <alternativeName>
        <fullName evidence="5">N5-glutamine methyltransferase PrmC</fullName>
    </alternativeName>
    <alternativeName>
        <fullName evidence="5">Protein-(glutamine-N5) MTase PrmC</fullName>
    </alternativeName>
    <alternativeName>
        <fullName evidence="5">Protein-glutamine N-methyltransferase PrmC</fullName>
    </alternativeName>
</protein>
<dbReference type="EMBL" id="FNGS01000003">
    <property type="protein sequence ID" value="SDL79269.1"/>
    <property type="molecule type" value="Genomic_DNA"/>
</dbReference>
<comment type="similarity">
    <text evidence="5">Belongs to the protein N5-glutamine methyltransferase family. PrmC subfamily.</text>
</comment>
<dbReference type="PANTHER" id="PTHR18895:SF74">
    <property type="entry name" value="MTRF1L RELEASE FACTOR GLUTAMINE METHYLTRANSFERASE"/>
    <property type="match status" value="1"/>
</dbReference>
<dbReference type="InterPro" id="IPR019874">
    <property type="entry name" value="RF_methyltr_PrmC"/>
</dbReference>
<feature type="domain" description="Methyltransferase small" evidence="6">
    <location>
        <begin position="105"/>
        <end position="193"/>
    </location>
</feature>
<evidence type="ECO:0000256" key="5">
    <source>
        <dbReference type="HAMAP-Rule" id="MF_02126"/>
    </source>
</evidence>
<dbReference type="InterPro" id="IPR002052">
    <property type="entry name" value="DNA_methylase_N6_adenine_CS"/>
</dbReference>
<dbReference type="InterPro" id="IPR050320">
    <property type="entry name" value="N5-glutamine_MTase"/>
</dbReference>
<feature type="binding site" evidence="5">
    <location>
        <begin position="116"/>
        <end position="120"/>
    </location>
    <ligand>
        <name>S-adenosyl-L-methionine</name>
        <dbReference type="ChEBI" id="CHEBI:59789"/>
    </ligand>
</feature>
<dbReference type="NCBIfam" id="TIGR00536">
    <property type="entry name" value="hemK_fam"/>
    <property type="match status" value="1"/>
</dbReference>
<comment type="function">
    <text evidence="5">Methylates the class 1 translation termination release factors RF1/PrfA and RF2/PrfB on the glutamine residue of the universally conserved GGQ motif.</text>
</comment>
<proteinExistence type="inferred from homology"/>
<name>A0A1G9MYG5_9BACT</name>